<evidence type="ECO:0000313" key="2">
    <source>
        <dbReference type="EMBL" id="KAA9004861.1"/>
    </source>
</evidence>
<dbReference type="Pfam" id="PF14172">
    <property type="entry name" value="DUF4309"/>
    <property type="match status" value="1"/>
</dbReference>
<dbReference type="Proteomes" id="UP000367750">
    <property type="component" value="Unassembled WGS sequence"/>
</dbReference>
<evidence type="ECO:0000256" key="1">
    <source>
        <dbReference type="SAM" id="MobiDB-lite"/>
    </source>
</evidence>
<sequence>MRHPAFLIELAEHHTAKPADRSNGRFRGNLWQRRTVCKRTKEMKNEMNLRQHGYKTLSAGLLLAGLLGLTACSSGGNNAPAGASAHPSATAAPAVSPAASLQPAASMPPAGGEAPATAAPASTEPETADSGQRDASAQLQEMLALAKQGKAPGIEFAVHDNLIDDVKAAWGEPDREDWAGKGMYATYTDKKAAIGFNKGSRIFDVRSSSAEVQALTREQVEGALGKPDNVTTSGDDEILIYQAKEGYQLKFAIPKSTGKVDHISVFSEKDSFNNMAG</sequence>
<protein>
    <submittedName>
        <fullName evidence="2">DUF4309 domain-containing protein</fullName>
    </submittedName>
</protein>
<proteinExistence type="predicted"/>
<keyword evidence="3" id="KW-1185">Reference proteome</keyword>
<dbReference type="OrthoDB" id="9790935at2"/>
<reference evidence="2 3" key="1">
    <citation type="submission" date="2019-09" db="EMBL/GenBank/DDBJ databases">
        <title>Bacillus ochoae sp. nov., Paenibacillus whitsoniae sp. nov., Paenibacillus spiritus sp. nov. Isolated from the Mars Exploration Rover during spacecraft assembly.</title>
        <authorList>
            <person name="Seuylemezian A."/>
            <person name="Vaishampayan P."/>
        </authorList>
    </citation>
    <scope>NUCLEOTIDE SEQUENCE [LARGE SCALE GENOMIC DNA]</scope>
    <source>
        <strain evidence="2 3">MER_111</strain>
    </source>
</reference>
<feature type="region of interest" description="Disordered" evidence="1">
    <location>
        <begin position="94"/>
        <end position="135"/>
    </location>
</feature>
<gene>
    <name evidence="2" type="ORF">F4V43_09515</name>
</gene>
<comment type="caution">
    <text evidence="2">The sequence shown here is derived from an EMBL/GenBank/DDBJ whole genome shotgun (WGS) entry which is preliminary data.</text>
</comment>
<accession>A0A5J5GA55</accession>
<feature type="compositionally biased region" description="Low complexity" evidence="1">
    <location>
        <begin position="94"/>
        <end position="125"/>
    </location>
</feature>
<dbReference type="EMBL" id="VYKK01000012">
    <property type="protein sequence ID" value="KAA9004861.1"/>
    <property type="molecule type" value="Genomic_DNA"/>
</dbReference>
<name>A0A5J5GA55_9BACL</name>
<dbReference type="AlphaFoldDB" id="A0A5J5GA55"/>
<evidence type="ECO:0000313" key="3">
    <source>
        <dbReference type="Proteomes" id="UP000367750"/>
    </source>
</evidence>
<organism evidence="2 3">
    <name type="scientific">Paenibacillus spiritus</name>
    <dbReference type="NCBI Taxonomy" id="2496557"/>
    <lineage>
        <taxon>Bacteria</taxon>
        <taxon>Bacillati</taxon>
        <taxon>Bacillota</taxon>
        <taxon>Bacilli</taxon>
        <taxon>Bacillales</taxon>
        <taxon>Paenibacillaceae</taxon>
        <taxon>Paenibacillus</taxon>
    </lineage>
</organism>
<dbReference type="InterPro" id="IPR025453">
    <property type="entry name" value="DUF4309"/>
</dbReference>